<keyword evidence="5" id="KW-1133">Transmembrane helix</keyword>
<dbReference type="Proteomes" id="UP000245921">
    <property type="component" value="Unassembled WGS sequence"/>
</dbReference>
<dbReference type="GO" id="GO:0006935">
    <property type="term" value="P:chemotaxis"/>
    <property type="evidence" value="ECO:0007669"/>
    <property type="project" value="InterPro"/>
</dbReference>
<dbReference type="SUPFAM" id="SSF58104">
    <property type="entry name" value="Methyl-accepting chemotaxis protein (MCP) signaling domain"/>
    <property type="match status" value="1"/>
</dbReference>
<dbReference type="SUPFAM" id="SSF103190">
    <property type="entry name" value="Sensory domain-like"/>
    <property type="match status" value="1"/>
</dbReference>
<evidence type="ECO:0000256" key="1">
    <source>
        <dbReference type="ARBA" id="ARBA00023224"/>
    </source>
</evidence>
<dbReference type="InterPro" id="IPR004089">
    <property type="entry name" value="MCPsignal_dom"/>
</dbReference>
<dbReference type="SMART" id="SM00283">
    <property type="entry name" value="MA"/>
    <property type="match status" value="1"/>
</dbReference>
<dbReference type="AlphaFoldDB" id="A0AA45HHD3"/>
<protein>
    <submittedName>
        <fullName evidence="8">Methyl-accepting chemotaxis protein</fullName>
    </submittedName>
</protein>
<feature type="domain" description="HAMP" evidence="7">
    <location>
        <begin position="287"/>
        <end position="339"/>
    </location>
</feature>
<dbReference type="PANTHER" id="PTHR32089">
    <property type="entry name" value="METHYL-ACCEPTING CHEMOTAXIS PROTEIN MCPB"/>
    <property type="match status" value="1"/>
</dbReference>
<feature type="coiled-coil region" evidence="4">
    <location>
        <begin position="502"/>
        <end position="529"/>
    </location>
</feature>
<dbReference type="Gene3D" id="3.30.450.20">
    <property type="entry name" value="PAS domain"/>
    <property type="match status" value="1"/>
</dbReference>
<dbReference type="EMBL" id="QGGI01000032">
    <property type="protein sequence ID" value="PWJ86056.1"/>
    <property type="molecule type" value="Genomic_DNA"/>
</dbReference>
<reference evidence="8 9" key="1">
    <citation type="submission" date="2018-05" db="EMBL/GenBank/DDBJ databases">
        <title>Genomic Encyclopedia of Type Strains, Phase IV (KMG-IV): sequencing the most valuable type-strain genomes for metagenomic binning, comparative biology and taxonomic classification.</title>
        <authorList>
            <person name="Goeker M."/>
        </authorList>
    </citation>
    <scope>NUCLEOTIDE SEQUENCE [LARGE SCALE GENOMIC DNA]</scope>
    <source>
        <strain evidence="8 9">DSM 24906</strain>
    </source>
</reference>
<evidence type="ECO:0000313" key="9">
    <source>
        <dbReference type="Proteomes" id="UP000245921"/>
    </source>
</evidence>
<evidence type="ECO:0000256" key="3">
    <source>
        <dbReference type="PROSITE-ProRule" id="PRU00284"/>
    </source>
</evidence>
<dbReference type="RefSeq" id="WP_109606624.1">
    <property type="nucleotide sequence ID" value="NZ_QGGI01000032.1"/>
</dbReference>
<dbReference type="InterPro" id="IPR003660">
    <property type="entry name" value="HAMP_dom"/>
</dbReference>
<keyword evidence="4" id="KW-0175">Coiled coil</keyword>
<feature type="transmembrane region" description="Helical" evidence="5">
    <location>
        <begin position="263"/>
        <end position="285"/>
    </location>
</feature>
<dbReference type="GO" id="GO:0007165">
    <property type="term" value="P:signal transduction"/>
    <property type="evidence" value="ECO:0007669"/>
    <property type="project" value="UniProtKB-KW"/>
</dbReference>
<organism evidence="8 9">
    <name type="scientific">Oceanotoga teriensis</name>
    <dbReference type="NCBI Taxonomy" id="515440"/>
    <lineage>
        <taxon>Bacteria</taxon>
        <taxon>Thermotogati</taxon>
        <taxon>Thermotogota</taxon>
        <taxon>Thermotogae</taxon>
        <taxon>Petrotogales</taxon>
        <taxon>Petrotogaceae</taxon>
        <taxon>Oceanotoga</taxon>
    </lineage>
</organism>
<dbReference type="PROSITE" id="PS50111">
    <property type="entry name" value="CHEMOTAXIS_TRANSDUC_2"/>
    <property type="match status" value="1"/>
</dbReference>
<feature type="domain" description="Methyl-accepting transducer" evidence="6">
    <location>
        <begin position="358"/>
        <end position="594"/>
    </location>
</feature>
<dbReference type="Pfam" id="PF00015">
    <property type="entry name" value="MCPsignal"/>
    <property type="match status" value="1"/>
</dbReference>
<gene>
    <name evidence="8" type="ORF">C7380_1329</name>
</gene>
<dbReference type="Gene3D" id="6.10.340.10">
    <property type="match status" value="1"/>
</dbReference>
<dbReference type="GO" id="GO:0004888">
    <property type="term" value="F:transmembrane signaling receptor activity"/>
    <property type="evidence" value="ECO:0007669"/>
    <property type="project" value="InterPro"/>
</dbReference>
<evidence type="ECO:0000259" key="7">
    <source>
        <dbReference type="PROSITE" id="PS50885"/>
    </source>
</evidence>
<dbReference type="InterPro" id="IPR029151">
    <property type="entry name" value="Sensor-like_sf"/>
</dbReference>
<evidence type="ECO:0000313" key="8">
    <source>
        <dbReference type="EMBL" id="PWJ86056.1"/>
    </source>
</evidence>
<keyword evidence="1 3" id="KW-0807">Transducer</keyword>
<feature type="transmembrane region" description="Helical" evidence="5">
    <location>
        <begin position="7"/>
        <end position="24"/>
    </location>
</feature>
<dbReference type="InterPro" id="IPR004090">
    <property type="entry name" value="Chemotax_Me-accpt_rcpt"/>
</dbReference>
<evidence type="ECO:0000259" key="6">
    <source>
        <dbReference type="PROSITE" id="PS50111"/>
    </source>
</evidence>
<keyword evidence="9" id="KW-1185">Reference proteome</keyword>
<dbReference type="CDD" id="cd06225">
    <property type="entry name" value="HAMP"/>
    <property type="match status" value="1"/>
</dbReference>
<dbReference type="PANTHER" id="PTHR32089:SF112">
    <property type="entry name" value="LYSOZYME-LIKE PROTEIN-RELATED"/>
    <property type="match status" value="1"/>
</dbReference>
<dbReference type="PROSITE" id="PS50885">
    <property type="entry name" value="HAMP"/>
    <property type="match status" value="1"/>
</dbReference>
<comment type="similarity">
    <text evidence="2">Belongs to the methyl-accepting chemotaxis (MCP) protein family.</text>
</comment>
<accession>A0AA45HHD3</accession>
<evidence type="ECO:0000256" key="4">
    <source>
        <dbReference type="SAM" id="Coils"/>
    </source>
</evidence>
<dbReference type="GO" id="GO:0016020">
    <property type="term" value="C:membrane"/>
    <property type="evidence" value="ECO:0007669"/>
    <property type="project" value="InterPro"/>
</dbReference>
<name>A0AA45HHD3_9BACT</name>
<comment type="caution">
    <text evidence="8">The sequence shown here is derived from an EMBL/GenBank/DDBJ whole genome shotgun (WGS) entry which is preliminary data.</text>
</comment>
<dbReference type="PRINTS" id="PR00260">
    <property type="entry name" value="CHEMTRNSDUCR"/>
</dbReference>
<sequence>MSINKKIIIYFIILVLPIFLLIFFNNFNQLKEKKDFLSENMIESNLLIKNNFETYISNYKTIVDFLSKNINLKQSIDDNTYKKFANNLLTDYKNSDPNIYSITYILSDNTNISVPEDTNNIENIKNTIYKKTIKDEENVSISSPYVLSNYKTIISISKPVKNNNNIVGIISINIDLSLLEKNIIPYLKNNINVFITDSKNNKIISTEKNIDINLFDDKNNKSNFLITKDNQNTYILTNSKITNWNFYTYMNIKNSFKDVRINFFTNLTSNLIILIVMIFIISFFIKKQIMMPLKNISHTINEYSKGNLTKEYEINSKDEIGIISKSLNTLRYDYKRFIELFKNSAFLLEFNSKNLKTHTDNLDIFSNSLKSSVEEISNNSENVSANVEEVNSGIEEITASANAISNETGELKKIAINTAKSSNDGKENLNSIKEMIKDSLKEFEITKSNSDNLKNKTNNVESIVDSISSITQQTNLLALNAAIEAARAGEAGKGFAVVASEIRNLAEESNKATEEISNILNELKKTSEKVNFSTNNALNSLNEVNQKMLTTIENFKTIDILINSMELKIEKLNENSENQSYSTSEISSSMDSVTHSITEIVDKLNALLKISDQQLNIKNEIFETSTGLHNLSDSLNLQVEHFKI</sequence>
<dbReference type="Gene3D" id="1.10.287.950">
    <property type="entry name" value="Methyl-accepting chemotaxis protein"/>
    <property type="match status" value="1"/>
</dbReference>
<dbReference type="Pfam" id="PF22673">
    <property type="entry name" value="MCP-like_PDC_1"/>
    <property type="match status" value="1"/>
</dbReference>
<dbReference type="Pfam" id="PF00672">
    <property type="entry name" value="HAMP"/>
    <property type="match status" value="1"/>
</dbReference>
<keyword evidence="5" id="KW-0472">Membrane</keyword>
<evidence type="ECO:0000256" key="5">
    <source>
        <dbReference type="SAM" id="Phobius"/>
    </source>
</evidence>
<proteinExistence type="inferred from homology"/>
<keyword evidence="5" id="KW-0812">Transmembrane</keyword>
<evidence type="ECO:0000256" key="2">
    <source>
        <dbReference type="ARBA" id="ARBA00029447"/>
    </source>
</evidence>